<dbReference type="AlphaFoldDB" id="A0AAV4MDU5"/>
<keyword evidence="2" id="KW-1185">Reference proteome</keyword>
<evidence type="ECO:0000313" key="2">
    <source>
        <dbReference type="Proteomes" id="UP001054945"/>
    </source>
</evidence>
<sequence>MIDLTALFDLILHYKRMLYPNVLYLSSATAVLLEAARDRVRCTTGDRNYLHHYPPGLSCHGVYNALSDSKSTNYLISDIRNVFYLSSGTAVLLEAARDRVRCTTGDRNYLHHYPPGLSCHGEYNVLRYLNVLYLSSATAALLEAARDRVWCTTGDRNYLHHYSAGLSCPGVYNVLG</sequence>
<dbReference type="Proteomes" id="UP001054945">
    <property type="component" value="Unassembled WGS sequence"/>
</dbReference>
<proteinExistence type="predicted"/>
<organism evidence="1 2">
    <name type="scientific">Caerostris extrusa</name>
    <name type="common">Bark spider</name>
    <name type="synonym">Caerostris bankana</name>
    <dbReference type="NCBI Taxonomy" id="172846"/>
    <lineage>
        <taxon>Eukaryota</taxon>
        <taxon>Metazoa</taxon>
        <taxon>Ecdysozoa</taxon>
        <taxon>Arthropoda</taxon>
        <taxon>Chelicerata</taxon>
        <taxon>Arachnida</taxon>
        <taxon>Araneae</taxon>
        <taxon>Araneomorphae</taxon>
        <taxon>Entelegynae</taxon>
        <taxon>Araneoidea</taxon>
        <taxon>Araneidae</taxon>
        <taxon>Caerostris</taxon>
    </lineage>
</organism>
<gene>
    <name evidence="1" type="ORF">CEXT_347781</name>
</gene>
<accession>A0AAV4MDU5</accession>
<comment type="caution">
    <text evidence="1">The sequence shown here is derived from an EMBL/GenBank/DDBJ whole genome shotgun (WGS) entry which is preliminary data.</text>
</comment>
<protein>
    <submittedName>
        <fullName evidence="1">Uncharacterized protein</fullName>
    </submittedName>
</protein>
<name>A0AAV4MDU5_CAEEX</name>
<dbReference type="EMBL" id="BPLR01002144">
    <property type="protein sequence ID" value="GIX70465.1"/>
    <property type="molecule type" value="Genomic_DNA"/>
</dbReference>
<evidence type="ECO:0000313" key="1">
    <source>
        <dbReference type="EMBL" id="GIX70465.1"/>
    </source>
</evidence>
<reference evidence="1 2" key="1">
    <citation type="submission" date="2021-06" db="EMBL/GenBank/DDBJ databases">
        <title>Caerostris extrusa draft genome.</title>
        <authorList>
            <person name="Kono N."/>
            <person name="Arakawa K."/>
        </authorList>
    </citation>
    <scope>NUCLEOTIDE SEQUENCE [LARGE SCALE GENOMIC DNA]</scope>
</reference>